<evidence type="ECO:0000259" key="13">
    <source>
        <dbReference type="PROSITE" id="PS50109"/>
    </source>
</evidence>
<dbReference type="InterPro" id="IPR003594">
    <property type="entry name" value="HATPase_dom"/>
</dbReference>
<keyword evidence="5" id="KW-0597">Phosphoprotein</keyword>
<keyword evidence="4" id="KW-1003">Cell membrane</keyword>
<feature type="domain" description="HAMP" evidence="14">
    <location>
        <begin position="215"/>
        <end position="267"/>
    </location>
</feature>
<dbReference type="Gene3D" id="6.10.340.10">
    <property type="match status" value="1"/>
</dbReference>
<protein>
    <recommendedName>
        <fullName evidence="3">histidine kinase</fullName>
        <ecNumber evidence="3">2.7.13.3</ecNumber>
    </recommendedName>
</protein>
<dbReference type="PANTHER" id="PTHR44936:SF10">
    <property type="entry name" value="SENSOR PROTEIN RSTB"/>
    <property type="match status" value="1"/>
</dbReference>
<evidence type="ECO:0000313" key="16">
    <source>
        <dbReference type="Proteomes" id="UP001320544"/>
    </source>
</evidence>
<keyword evidence="12" id="KW-0472">Membrane</keyword>
<feature type="transmembrane region" description="Helical" evidence="12">
    <location>
        <begin position="21"/>
        <end position="43"/>
    </location>
</feature>
<dbReference type="InterPro" id="IPR005467">
    <property type="entry name" value="His_kinase_dom"/>
</dbReference>
<dbReference type="InterPro" id="IPR036097">
    <property type="entry name" value="HisK_dim/P_sf"/>
</dbReference>
<keyword evidence="7 12" id="KW-0812">Transmembrane</keyword>
<keyword evidence="6" id="KW-0808">Transferase</keyword>
<dbReference type="InterPro" id="IPR003661">
    <property type="entry name" value="HisK_dim/P_dom"/>
</dbReference>
<dbReference type="Gene3D" id="1.10.287.130">
    <property type="match status" value="1"/>
</dbReference>
<organism evidence="15 16">
    <name type="scientific">Raoultibacter timonensis</name>
    <dbReference type="NCBI Taxonomy" id="1907662"/>
    <lineage>
        <taxon>Bacteria</taxon>
        <taxon>Bacillati</taxon>
        <taxon>Actinomycetota</taxon>
        <taxon>Coriobacteriia</taxon>
        <taxon>Eggerthellales</taxon>
        <taxon>Eggerthellaceae</taxon>
        <taxon>Raoultibacter</taxon>
    </lineage>
</organism>
<dbReference type="Gene3D" id="3.30.565.10">
    <property type="entry name" value="Histidine kinase-like ATPase, C-terminal domain"/>
    <property type="match status" value="1"/>
</dbReference>
<dbReference type="CDD" id="cd00082">
    <property type="entry name" value="HisKA"/>
    <property type="match status" value="1"/>
</dbReference>
<evidence type="ECO:0000256" key="3">
    <source>
        <dbReference type="ARBA" id="ARBA00012438"/>
    </source>
</evidence>
<comment type="catalytic activity">
    <reaction evidence="1">
        <text>ATP + protein L-histidine = ADP + protein N-phospho-L-histidine.</text>
        <dbReference type="EC" id="2.7.13.3"/>
    </reaction>
</comment>
<evidence type="ECO:0000256" key="4">
    <source>
        <dbReference type="ARBA" id="ARBA00022475"/>
    </source>
</evidence>
<dbReference type="Pfam" id="PF02518">
    <property type="entry name" value="HATPase_c"/>
    <property type="match status" value="1"/>
</dbReference>
<dbReference type="InterPro" id="IPR036890">
    <property type="entry name" value="HATPase_C_sf"/>
</dbReference>
<reference evidence="15 16" key="1">
    <citation type="submission" date="2022-01" db="EMBL/GenBank/DDBJ databases">
        <title>Novel bile acid biosynthetic pathways are enriched in the microbiome of centenarians.</title>
        <authorList>
            <person name="Sato Y."/>
            <person name="Atarashi K."/>
            <person name="Plichta R.D."/>
            <person name="Arai Y."/>
            <person name="Sasajima S."/>
            <person name="Kearney M.S."/>
            <person name="Suda W."/>
            <person name="Takeshita K."/>
            <person name="Sasaki T."/>
            <person name="Okamoto S."/>
            <person name="Skelly N.A."/>
            <person name="Okamura Y."/>
            <person name="Vlamakis H."/>
            <person name="Li Y."/>
            <person name="Tanoue T."/>
            <person name="Takei H."/>
            <person name="Nittono H."/>
            <person name="Narushima S."/>
            <person name="Irie J."/>
            <person name="Itoh H."/>
            <person name="Moriya K."/>
            <person name="Sugiura Y."/>
            <person name="Suematsu M."/>
            <person name="Moritoki N."/>
            <person name="Shibata S."/>
            <person name="Littman R.D."/>
            <person name="Fischbach A.M."/>
            <person name="Uwamino Y."/>
            <person name="Inoue T."/>
            <person name="Honda A."/>
            <person name="Hattori M."/>
            <person name="Murai T."/>
            <person name="Xavier J.R."/>
            <person name="Hirose N."/>
            <person name="Honda K."/>
        </authorList>
    </citation>
    <scope>NUCLEOTIDE SEQUENCE [LARGE SCALE GENOMIC DNA]</scope>
    <source>
        <strain evidence="15 16">CE91-St30</strain>
    </source>
</reference>
<evidence type="ECO:0000256" key="5">
    <source>
        <dbReference type="ARBA" id="ARBA00022553"/>
    </source>
</evidence>
<dbReference type="Pfam" id="PF00672">
    <property type="entry name" value="HAMP"/>
    <property type="match status" value="1"/>
</dbReference>
<dbReference type="PANTHER" id="PTHR44936">
    <property type="entry name" value="SENSOR PROTEIN CREC"/>
    <property type="match status" value="1"/>
</dbReference>
<gene>
    <name evidence="15" type="ORF">CE91St30_25430</name>
</gene>
<dbReference type="RefSeq" id="WP_244386388.1">
    <property type="nucleotide sequence ID" value="NZ_AP025564.1"/>
</dbReference>
<accession>A0ABN6MGS8</accession>
<dbReference type="SUPFAM" id="SSF55874">
    <property type="entry name" value="ATPase domain of HSP90 chaperone/DNA topoisomerase II/histidine kinase"/>
    <property type="match status" value="1"/>
</dbReference>
<evidence type="ECO:0000256" key="2">
    <source>
        <dbReference type="ARBA" id="ARBA00004651"/>
    </source>
</evidence>
<dbReference type="PROSITE" id="PS50885">
    <property type="entry name" value="HAMP"/>
    <property type="match status" value="1"/>
</dbReference>
<dbReference type="SMART" id="SM00388">
    <property type="entry name" value="HisKA"/>
    <property type="match status" value="1"/>
</dbReference>
<dbReference type="PROSITE" id="PS50109">
    <property type="entry name" value="HIS_KIN"/>
    <property type="match status" value="1"/>
</dbReference>
<dbReference type="EC" id="2.7.13.3" evidence="3"/>
<keyword evidence="11 12" id="KW-1133">Transmembrane helix</keyword>
<evidence type="ECO:0000256" key="8">
    <source>
        <dbReference type="ARBA" id="ARBA00022741"/>
    </source>
</evidence>
<dbReference type="SMART" id="SM00304">
    <property type="entry name" value="HAMP"/>
    <property type="match status" value="1"/>
</dbReference>
<comment type="subcellular location">
    <subcellularLocation>
        <location evidence="2">Cell membrane</location>
        <topology evidence="2">Multi-pass membrane protein</topology>
    </subcellularLocation>
</comment>
<dbReference type="InterPro" id="IPR003660">
    <property type="entry name" value="HAMP_dom"/>
</dbReference>
<dbReference type="SMART" id="SM00387">
    <property type="entry name" value="HATPase_c"/>
    <property type="match status" value="1"/>
</dbReference>
<name>A0ABN6MGS8_9ACTN</name>
<evidence type="ECO:0000256" key="1">
    <source>
        <dbReference type="ARBA" id="ARBA00000085"/>
    </source>
</evidence>
<keyword evidence="10" id="KW-0067">ATP-binding</keyword>
<dbReference type="SUPFAM" id="SSF47384">
    <property type="entry name" value="Homodimeric domain of signal transducing histidine kinase"/>
    <property type="match status" value="1"/>
</dbReference>
<evidence type="ECO:0000256" key="7">
    <source>
        <dbReference type="ARBA" id="ARBA00022692"/>
    </source>
</evidence>
<keyword evidence="9" id="KW-0418">Kinase</keyword>
<feature type="domain" description="Histidine kinase" evidence="13">
    <location>
        <begin position="282"/>
        <end position="499"/>
    </location>
</feature>
<evidence type="ECO:0000256" key="6">
    <source>
        <dbReference type="ARBA" id="ARBA00022679"/>
    </source>
</evidence>
<dbReference type="InterPro" id="IPR050980">
    <property type="entry name" value="2C_sensor_his_kinase"/>
</dbReference>
<dbReference type="EMBL" id="AP025564">
    <property type="protein sequence ID" value="BDE97210.1"/>
    <property type="molecule type" value="Genomic_DNA"/>
</dbReference>
<sequence>MLHPLRRLRAFMRSCSLKTAFAIYAIAATVVALAVSTGAASVLSNASSEIWRESSARSGMYIYVSDANALVPAEALSWYGNEDDSLYVEVPEDESALAIRIDEPGSDSESMRVYDGRILDGEDLAEGATDDPIPLAAVPAYDEAQKRRLPEGAADGSLLPADERGEKPASSVMSYYVAHHPEDGAYDALQLLTFLVFPGVFALVFVATAHLFYRNHLKQPIATMRGAAQRIAENDLDFELAPDSGNELGKLTESFETMRASLVTSNREMWRMVEARKEANAAFAHDLRTPLTVLGGQLEMLASYTASGSLAADQIEEMARSSQRQVERIERYIEAMRDLAKLDDCEVVAVDVDASRLVERLGEAARALAADCGKRSDVIASELPETARLDADVVERVAGNLLANAARYATSLVVLVCAADGSDLVVTVEDDGPGFSAEALEQGLEPYYRDTSRPDSSEHFGLGLGICSLLVAKCGGSVALSNRFDETGARVEARFPGVFNR</sequence>
<evidence type="ECO:0000256" key="9">
    <source>
        <dbReference type="ARBA" id="ARBA00022777"/>
    </source>
</evidence>
<keyword evidence="16" id="KW-1185">Reference proteome</keyword>
<evidence type="ECO:0000313" key="15">
    <source>
        <dbReference type="EMBL" id="BDE97210.1"/>
    </source>
</evidence>
<keyword evidence="8" id="KW-0547">Nucleotide-binding</keyword>
<evidence type="ECO:0000256" key="10">
    <source>
        <dbReference type="ARBA" id="ARBA00022840"/>
    </source>
</evidence>
<evidence type="ECO:0000259" key="14">
    <source>
        <dbReference type="PROSITE" id="PS50885"/>
    </source>
</evidence>
<evidence type="ECO:0000256" key="11">
    <source>
        <dbReference type="ARBA" id="ARBA00022989"/>
    </source>
</evidence>
<dbReference type="CDD" id="cd06225">
    <property type="entry name" value="HAMP"/>
    <property type="match status" value="1"/>
</dbReference>
<evidence type="ECO:0000256" key="12">
    <source>
        <dbReference type="SAM" id="Phobius"/>
    </source>
</evidence>
<dbReference type="SUPFAM" id="SSF158472">
    <property type="entry name" value="HAMP domain-like"/>
    <property type="match status" value="1"/>
</dbReference>
<dbReference type="Proteomes" id="UP001320544">
    <property type="component" value="Chromosome"/>
</dbReference>
<dbReference type="Pfam" id="PF00512">
    <property type="entry name" value="HisKA"/>
    <property type="match status" value="1"/>
</dbReference>
<feature type="transmembrane region" description="Helical" evidence="12">
    <location>
        <begin position="191"/>
        <end position="213"/>
    </location>
</feature>
<proteinExistence type="predicted"/>